<dbReference type="InterPro" id="IPR015410">
    <property type="entry name" value="DUF1985"/>
</dbReference>
<name>A0A484LBH6_9ASTE</name>
<dbReference type="PANTHER" id="PTHR48449">
    <property type="entry name" value="DUF1985 DOMAIN-CONTAINING PROTEIN"/>
    <property type="match status" value="1"/>
</dbReference>
<dbReference type="InterPro" id="IPR038765">
    <property type="entry name" value="Papain-like_cys_pep_sf"/>
</dbReference>
<dbReference type="SUPFAM" id="SSF54001">
    <property type="entry name" value="Cysteine proteinases"/>
    <property type="match status" value="1"/>
</dbReference>
<protein>
    <recommendedName>
        <fullName evidence="2">DUF1985 domain-containing protein</fullName>
    </recommendedName>
</protein>
<evidence type="ECO:0000313" key="4">
    <source>
        <dbReference type="Proteomes" id="UP000595140"/>
    </source>
</evidence>
<dbReference type="Pfam" id="PF09331">
    <property type="entry name" value="DUF1985"/>
    <property type="match status" value="1"/>
</dbReference>
<reference evidence="3 4" key="1">
    <citation type="submission" date="2018-04" db="EMBL/GenBank/DDBJ databases">
        <authorList>
            <person name="Vogel A."/>
        </authorList>
    </citation>
    <scope>NUCLEOTIDE SEQUENCE [LARGE SCALE GENOMIC DNA]</scope>
</reference>
<feature type="region of interest" description="Disordered" evidence="1">
    <location>
        <begin position="244"/>
        <end position="289"/>
    </location>
</feature>
<evidence type="ECO:0000313" key="3">
    <source>
        <dbReference type="EMBL" id="VFQ73448.1"/>
    </source>
</evidence>
<feature type="region of interest" description="Disordered" evidence="1">
    <location>
        <begin position="887"/>
        <end position="917"/>
    </location>
</feature>
<feature type="compositionally biased region" description="Basic and acidic residues" evidence="1">
    <location>
        <begin position="274"/>
        <end position="289"/>
    </location>
</feature>
<evidence type="ECO:0000259" key="2">
    <source>
        <dbReference type="Pfam" id="PF09331"/>
    </source>
</evidence>
<feature type="compositionally biased region" description="Polar residues" evidence="1">
    <location>
        <begin position="903"/>
        <end position="917"/>
    </location>
</feature>
<feature type="compositionally biased region" description="Basic and acidic residues" evidence="1">
    <location>
        <begin position="252"/>
        <end position="262"/>
    </location>
</feature>
<organism evidence="3 4">
    <name type="scientific">Cuscuta campestris</name>
    <dbReference type="NCBI Taxonomy" id="132261"/>
    <lineage>
        <taxon>Eukaryota</taxon>
        <taxon>Viridiplantae</taxon>
        <taxon>Streptophyta</taxon>
        <taxon>Embryophyta</taxon>
        <taxon>Tracheophyta</taxon>
        <taxon>Spermatophyta</taxon>
        <taxon>Magnoliopsida</taxon>
        <taxon>eudicotyledons</taxon>
        <taxon>Gunneridae</taxon>
        <taxon>Pentapetalae</taxon>
        <taxon>asterids</taxon>
        <taxon>lamiids</taxon>
        <taxon>Solanales</taxon>
        <taxon>Convolvulaceae</taxon>
        <taxon>Cuscuteae</taxon>
        <taxon>Cuscuta</taxon>
        <taxon>Cuscuta subgen. Grammica</taxon>
        <taxon>Cuscuta sect. Cleistogrammica</taxon>
    </lineage>
</organism>
<feature type="domain" description="DUF1985" evidence="2">
    <location>
        <begin position="83"/>
        <end position="200"/>
    </location>
</feature>
<dbReference type="OrthoDB" id="1302742at2759"/>
<dbReference type="PANTHER" id="PTHR48449:SF1">
    <property type="entry name" value="DUF1985 DOMAIN-CONTAINING PROTEIN"/>
    <property type="match status" value="1"/>
</dbReference>
<dbReference type="Proteomes" id="UP000595140">
    <property type="component" value="Unassembled WGS sequence"/>
</dbReference>
<feature type="compositionally biased region" description="Basic residues" evidence="1">
    <location>
        <begin position="263"/>
        <end position="273"/>
    </location>
</feature>
<feature type="region of interest" description="Disordered" evidence="1">
    <location>
        <begin position="351"/>
        <end position="386"/>
    </location>
</feature>
<proteinExistence type="predicted"/>
<evidence type="ECO:0000256" key="1">
    <source>
        <dbReference type="SAM" id="MobiDB-lite"/>
    </source>
</evidence>
<dbReference type="AlphaFoldDB" id="A0A484LBH6"/>
<keyword evidence="4" id="KW-1185">Reference proteome</keyword>
<sequence length="917" mass="102578">MCDEELLVGKTGVKVTCFCNVWVGAKIVEGVVSDADLVELKEYAFGDFFNLGGIKWFTGQLMILLALNYVEPLKRSGCVDSLKFHIGDKVVEFKKTDFALITGLKFGKETKFEGIDMDEPNDISLRYFGGKMTVTRLDVEHVFRNIRAIGCRKPMDVVKLAMLYLLCCHVVGNQGRTKIHALYMHLVNDVKRFNDFEWGHWILVTESIAESVIWKEMVAKPMERVMGNIETLLSVGGAGNRSSSNAFGEEVNEGRSGGEKSWVKKKARVKRTEKRTENADMRTRKERPSVVDEVIGASGGDNEPSLRDVLTAIVHMEKRHSKLRVEVTKLRIALNAQSRLLKRVLLGTKMAKRKQKKKGDKREENGLPSFDLGTESQGGRDEPCNDQEDMIYEEDIIKDADLGTQLGVSDNEVEDPLNDVSTQEVEGRWRQAVEGLGLNLDSGKGAGSTKSIKVSKETTTECVQIDERVVDERADVVDRIDVAELVGASTSNGVCAGVPETVNGTVTGAVVGGFCDRFETVSQIVEDLQDCPPSQLFFSLEGNLVGGVEDTKVQEVMPEKIFSENVRPVDEEIVDDGADEEMVNEEPCTQIVVYEEPIRVEIPREIKDRQKRPLKCPQRFSPDQLIVRRKRKKVRTVMEHVIDFGGDGDDFMGPFTLDPAEMPGEDDLREVDEFMHKGLLKKHKKEPGRKYCVNEDVLAPSEFKTHYDEKATLTKSWYYEIYFPWGWLSDTHLDVIFYYLRMKRVEFGLVQRTYDSSLQIFLPKLMDKLGVYEGREKGLICDGVLAIEGGSCCPQQNDRSSCGMFVVKMAEFLMMGRDVRDMGDDETAAYQKKMTTELLAYSGKADIGLVPPARLRAPLVLLPGSALRSSLLLGSELHSSCCPALRSARPSCSARPAKPSPNPATTTCGKQRSTKTW</sequence>
<gene>
    <name evidence="3" type="ORF">CCAM_LOCUS15224</name>
</gene>
<dbReference type="EMBL" id="OOIL02001204">
    <property type="protein sequence ID" value="VFQ73448.1"/>
    <property type="molecule type" value="Genomic_DNA"/>
</dbReference>
<dbReference type="Gene3D" id="3.40.395.10">
    <property type="entry name" value="Adenoviral Proteinase, Chain A"/>
    <property type="match status" value="1"/>
</dbReference>
<accession>A0A484LBH6</accession>